<dbReference type="RefSeq" id="WP_276649970.1">
    <property type="nucleotide sequence ID" value="NZ_JAAYSM010000400.1"/>
</dbReference>
<accession>A0A7X8C5L9</accession>
<sequence>MKKLFLVYLFSVFSGVGSIGILSVSGMTISTTDLIAVLLILLFSISLMKEKKLKLVKGPEMFLSIIFISILIVYPLLGVMIYNYPLNYLTDIFNWILVLIMLFIGINLYSGRAEEFLNDILFILKISVVGHFIFVALQFLNTNTSLNFNYLLDLRFADSDMKYGHINRFT</sequence>
<proteinExistence type="predicted"/>
<dbReference type="AlphaFoldDB" id="A0A7X8C5L9"/>
<evidence type="ECO:0000256" key="1">
    <source>
        <dbReference type="SAM" id="Phobius"/>
    </source>
</evidence>
<organism evidence="2 3">
    <name type="scientific">Globicatella sulfidifaciens</name>
    <dbReference type="NCBI Taxonomy" id="136093"/>
    <lineage>
        <taxon>Bacteria</taxon>
        <taxon>Bacillati</taxon>
        <taxon>Bacillota</taxon>
        <taxon>Bacilli</taxon>
        <taxon>Lactobacillales</taxon>
        <taxon>Aerococcaceae</taxon>
        <taxon>Globicatella</taxon>
    </lineage>
</organism>
<keyword evidence="1" id="KW-0472">Membrane</keyword>
<reference evidence="2 3" key="1">
    <citation type="journal article" date="2020" name="Biotechnol. Biofuels">
        <title>New insights from the biogas microbiome by comprehensive genome-resolved metagenomics of nearly 1600 species originating from multiple anaerobic digesters.</title>
        <authorList>
            <person name="Campanaro S."/>
            <person name="Treu L."/>
            <person name="Rodriguez-R L.M."/>
            <person name="Kovalovszki A."/>
            <person name="Ziels R.M."/>
            <person name="Maus I."/>
            <person name="Zhu X."/>
            <person name="Kougias P.G."/>
            <person name="Basile A."/>
            <person name="Luo G."/>
            <person name="Schluter A."/>
            <person name="Konstantinidis K.T."/>
            <person name="Angelidaki I."/>
        </authorList>
    </citation>
    <scope>NUCLEOTIDE SEQUENCE [LARGE SCALE GENOMIC DNA]</scope>
    <source>
        <strain evidence="2">AS23ysBPME_34</strain>
    </source>
</reference>
<feature type="non-terminal residue" evidence="2">
    <location>
        <position position="170"/>
    </location>
</feature>
<keyword evidence="1" id="KW-0812">Transmembrane</keyword>
<feature type="transmembrane region" description="Helical" evidence="1">
    <location>
        <begin position="92"/>
        <end position="110"/>
    </location>
</feature>
<comment type="caution">
    <text evidence="2">The sequence shown here is derived from an EMBL/GenBank/DDBJ whole genome shotgun (WGS) entry which is preliminary data.</text>
</comment>
<feature type="transmembrane region" description="Helical" evidence="1">
    <location>
        <begin position="28"/>
        <end position="49"/>
    </location>
</feature>
<evidence type="ECO:0000313" key="3">
    <source>
        <dbReference type="Proteomes" id="UP000541058"/>
    </source>
</evidence>
<feature type="transmembrane region" description="Helical" evidence="1">
    <location>
        <begin position="122"/>
        <end position="140"/>
    </location>
</feature>
<name>A0A7X8C5L9_9LACT</name>
<dbReference type="EMBL" id="JAAYSM010000400">
    <property type="protein sequence ID" value="NLJ19430.1"/>
    <property type="molecule type" value="Genomic_DNA"/>
</dbReference>
<protein>
    <submittedName>
        <fullName evidence="2">Uncharacterized protein</fullName>
    </submittedName>
</protein>
<feature type="transmembrane region" description="Helical" evidence="1">
    <location>
        <begin position="61"/>
        <end position="86"/>
    </location>
</feature>
<gene>
    <name evidence="2" type="ORF">GX355_11295</name>
</gene>
<dbReference type="Proteomes" id="UP000541058">
    <property type="component" value="Unassembled WGS sequence"/>
</dbReference>
<evidence type="ECO:0000313" key="2">
    <source>
        <dbReference type="EMBL" id="NLJ19430.1"/>
    </source>
</evidence>
<keyword evidence="1" id="KW-1133">Transmembrane helix</keyword>